<name>A0A6C0BQC4_9ZZZZ</name>
<reference evidence="3" key="1">
    <citation type="journal article" date="2020" name="Nature">
        <title>Giant virus diversity and host interactions through global metagenomics.</title>
        <authorList>
            <person name="Schulz F."/>
            <person name="Roux S."/>
            <person name="Paez-Espino D."/>
            <person name="Jungbluth S."/>
            <person name="Walsh D.A."/>
            <person name="Denef V.J."/>
            <person name="McMahon K.D."/>
            <person name="Konstantinidis K.T."/>
            <person name="Eloe-Fadrosh E.A."/>
            <person name="Kyrpides N.C."/>
            <person name="Woyke T."/>
        </authorList>
    </citation>
    <scope>NUCLEOTIDE SEQUENCE</scope>
    <source>
        <strain evidence="3">GVMAG-M-3300017989-17</strain>
    </source>
</reference>
<proteinExistence type="predicted"/>
<protein>
    <submittedName>
        <fullName evidence="3">Uncharacterized protein</fullName>
    </submittedName>
</protein>
<sequence>MSSLELKFNSECDESIAKVLLVHDADNTANGDMVAFFSEMGYHVVLLLLKDTMFKSVRDFIGDFEKLVKAKKDDFVFTVVHYAQSADRDMCMYCMEEVQKNALLLKQAFATLYVVLGRQRCALVAPERCCDFSVFHLPRAQVEGMAIYVVEPPAPCARGPQTTTKQGAGMSLVSAGVEMGDQAATPGGYPREVWDELQAKIDTLRLIDSHKPETQHRRALVEEVVEVQEDPLTLEQLLRLLSKFITSLALSEAFAELVGITAMEFEEYVKRSGDQTVYLILRRCFITLKEDGALTKIADSLSRLAKNSGESAEDTTRADGSVLAEMAQITRDYQASGEVYVSKFPLLSDDHQATVASASRKGPWKAGVEAPEAEAGMHLDKLESRFIPPYMRAALELKEGNHTKTPEEIAEIEKAAAEAARRAQELDREYEKRKLANEIRENNLMGGFSSRERFPSKAQGGECPL</sequence>
<feature type="region of interest" description="Disordered" evidence="2">
    <location>
        <begin position="444"/>
        <end position="465"/>
    </location>
</feature>
<evidence type="ECO:0000313" key="3">
    <source>
        <dbReference type="EMBL" id="QHS93453.1"/>
    </source>
</evidence>
<organism evidence="3">
    <name type="scientific">viral metagenome</name>
    <dbReference type="NCBI Taxonomy" id="1070528"/>
    <lineage>
        <taxon>unclassified sequences</taxon>
        <taxon>metagenomes</taxon>
        <taxon>organismal metagenomes</taxon>
    </lineage>
</organism>
<evidence type="ECO:0000256" key="2">
    <source>
        <dbReference type="SAM" id="MobiDB-lite"/>
    </source>
</evidence>
<feature type="coiled-coil region" evidence="1">
    <location>
        <begin position="409"/>
        <end position="436"/>
    </location>
</feature>
<dbReference type="EMBL" id="MN739204">
    <property type="protein sequence ID" value="QHS93453.1"/>
    <property type="molecule type" value="Genomic_DNA"/>
</dbReference>
<evidence type="ECO:0000256" key="1">
    <source>
        <dbReference type="SAM" id="Coils"/>
    </source>
</evidence>
<dbReference type="AlphaFoldDB" id="A0A6C0BQC4"/>
<keyword evidence="1" id="KW-0175">Coiled coil</keyword>
<accession>A0A6C0BQC4</accession>